<feature type="region of interest" description="Disordered" evidence="1">
    <location>
        <begin position="207"/>
        <end position="242"/>
    </location>
</feature>
<evidence type="ECO:0000256" key="2">
    <source>
        <dbReference type="SAM" id="Phobius"/>
    </source>
</evidence>
<keyword evidence="2" id="KW-0472">Membrane</keyword>
<name>A0ABX0X904_9BACT</name>
<dbReference type="EMBL" id="JAATJH010000002">
    <property type="protein sequence ID" value="NJC25707.1"/>
    <property type="molecule type" value="Genomic_DNA"/>
</dbReference>
<evidence type="ECO:0000313" key="3">
    <source>
        <dbReference type="EMBL" id="NJC25707.1"/>
    </source>
</evidence>
<comment type="caution">
    <text evidence="3">The sequence shown here is derived from an EMBL/GenBank/DDBJ whole genome shotgun (WGS) entry which is preliminary data.</text>
</comment>
<organism evidence="3 4">
    <name type="scientific">Neolewinella antarctica</name>
    <dbReference type="NCBI Taxonomy" id="442734"/>
    <lineage>
        <taxon>Bacteria</taxon>
        <taxon>Pseudomonadati</taxon>
        <taxon>Bacteroidota</taxon>
        <taxon>Saprospiria</taxon>
        <taxon>Saprospirales</taxon>
        <taxon>Lewinellaceae</taxon>
        <taxon>Neolewinella</taxon>
    </lineage>
</organism>
<keyword evidence="2" id="KW-1133">Transmembrane helix</keyword>
<keyword evidence="2" id="KW-0812">Transmembrane</keyword>
<dbReference type="Pfam" id="PF10670">
    <property type="entry name" value="DUF4198"/>
    <property type="match status" value="1"/>
</dbReference>
<gene>
    <name evidence="3" type="ORF">GGR27_001206</name>
</gene>
<dbReference type="InterPro" id="IPR019613">
    <property type="entry name" value="DUF4198"/>
</dbReference>
<dbReference type="Proteomes" id="UP000770785">
    <property type="component" value="Unassembled WGS sequence"/>
</dbReference>
<reference evidence="3 4" key="1">
    <citation type="submission" date="2020-03" db="EMBL/GenBank/DDBJ databases">
        <title>Genomic Encyclopedia of Type Strains, Phase IV (KMG-IV): sequencing the most valuable type-strain genomes for metagenomic binning, comparative biology and taxonomic classification.</title>
        <authorList>
            <person name="Goeker M."/>
        </authorList>
    </citation>
    <scope>NUCLEOTIDE SEQUENCE [LARGE SCALE GENOMIC DNA]</scope>
    <source>
        <strain evidence="3 4">DSM 105096</strain>
    </source>
</reference>
<evidence type="ECO:0008006" key="5">
    <source>
        <dbReference type="Google" id="ProtNLM"/>
    </source>
</evidence>
<proteinExistence type="predicted"/>
<evidence type="ECO:0000313" key="4">
    <source>
        <dbReference type="Proteomes" id="UP000770785"/>
    </source>
</evidence>
<dbReference type="RefSeq" id="WP_168036495.1">
    <property type="nucleotide sequence ID" value="NZ_JAATJH010000002.1"/>
</dbReference>
<evidence type="ECO:0000256" key="1">
    <source>
        <dbReference type="SAM" id="MobiDB-lite"/>
    </source>
</evidence>
<sequence>MKKFIFGLVALVALSSHDMFLRLDTYFLAPDTAATILLYNGTFDRSDNTIDRNRMQDVSLVGNGQRMPVDTAAWTERDSTTVLHITTGVAGTYVAGVSTRPRNIAMAAEAFNNYLEHDGVVDMLATRRQNGDLGKDAVEQYSKHVKTIFQVGERRTDDWVTPLDYPIEFIPRSNPYDLQSGDSLVVLLRYRGEPLADQLVLVGSDHAHAHGNDHDHSHSEEGEDHQHTGTGMRTADDGTLTVPITSDGTWHLRTIYMTEAAEEDLTHESNWATLTFAVDHGQSHDHAVGANHDHDHSHEEAHDSGLPTFVYVLGSLLLVGTLFFFFNRKS</sequence>
<feature type="compositionally biased region" description="Basic and acidic residues" evidence="1">
    <location>
        <begin position="207"/>
        <end position="227"/>
    </location>
</feature>
<accession>A0ABX0X904</accession>
<feature type="transmembrane region" description="Helical" evidence="2">
    <location>
        <begin position="308"/>
        <end position="326"/>
    </location>
</feature>
<keyword evidence="4" id="KW-1185">Reference proteome</keyword>
<protein>
    <recommendedName>
        <fullName evidence="5">NikM domain containing protein</fullName>
    </recommendedName>
</protein>